<dbReference type="EMBL" id="CAJFCW020000001">
    <property type="protein sequence ID" value="CAG9079381.1"/>
    <property type="molecule type" value="Genomic_DNA"/>
</dbReference>
<feature type="transmembrane region" description="Helical" evidence="4">
    <location>
        <begin position="95"/>
        <end position="115"/>
    </location>
</feature>
<dbReference type="Proteomes" id="UP000783686">
    <property type="component" value="Unassembled WGS sequence"/>
</dbReference>
<sequence>MSELITKREPPFFYITFKRPAKKNAFNAAIYQELPKIVNQVNKDEEIVFTVFTGNGDFFSAGTELNSNKLEDQGSGSFKPPYGPLAEEMIEHKKILIALLNGPAIGIAATLLSLFDLVLASDRAYLLAPFAKLGLLAEGTSSTNWPQLIGRIKTAKHLLFAEPISAKEAHQSGLVSHVYPHDKFEEECQKYLKYLTTLAPGSLLITKELMVKNLRPNWRNTHADEMNALILRSKDKEMFDFIAKSIQQRKSKL</sequence>
<keyword evidence="4" id="KW-1133">Transmembrane helix</keyword>
<dbReference type="PANTHER" id="PTHR43684:SF1">
    <property type="entry name" value="ENOYL-COA DELTA ISOMERASE 2"/>
    <property type="match status" value="1"/>
</dbReference>
<name>A0A811JRP8_9BILA</name>
<accession>A0A811JRP8</accession>
<dbReference type="CDD" id="cd06558">
    <property type="entry name" value="crotonase-like"/>
    <property type="match status" value="1"/>
</dbReference>
<organism evidence="5 6">
    <name type="scientific">Bursaphelenchus okinawaensis</name>
    <dbReference type="NCBI Taxonomy" id="465554"/>
    <lineage>
        <taxon>Eukaryota</taxon>
        <taxon>Metazoa</taxon>
        <taxon>Ecdysozoa</taxon>
        <taxon>Nematoda</taxon>
        <taxon>Chromadorea</taxon>
        <taxon>Rhabditida</taxon>
        <taxon>Tylenchina</taxon>
        <taxon>Tylenchomorpha</taxon>
        <taxon>Aphelenchoidea</taxon>
        <taxon>Aphelenchoididae</taxon>
        <taxon>Bursaphelenchus</taxon>
    </lineage>
</organism>
<gene>
    <name evidence="5" type="ORF">BOKJ2_LOCUS503</name>
</gene>
<protein>
    <submittedName>
        <fullName evidence="5">Uncharacterized protein</fullName>
    </submittedName>
</protein>
<keyword evidence="4" id="KW-0472">Membrane</keyword>
<dbReference type="InterPro" id="IPR029045">
    <property type="entry name" value="ClpP/crotonase-like_dom_sf"/>
</dbReference>
<evidence type="ECO:0000256" key="3">
    <source>
        <dbReference type="ARBA" id="ARBA00023235"/>
    </source>
</evidence>
<evidence type="ECO:0000313" key="5">
    <source>
        <dbReference type="EMBL" id="CAD5205819.1"/>
    </source>
</evidence>
<dbReference type="GO" id="GO:0004165">
    <property type="term" value="F:delta(3)-delta(2)-enoyl-CoA isomerase activity"/>
    <property type="evidence" value="ECO:0007669"/>
    <property type="project" value="UniProtKB-ARBA"/>
</dbReference>
<comment type="caution">
    <text evidence="5">The sequence shown here is derived from an EMBL/GenBank/DDBJ whole genome shotgun (WGS) entry which is preliminary data.</text>
</comment>
<dbReference type="SUPFAM" id="SSF52096">
    <property type="entry name" value="ClpP/crotonase"/>
    <property type="match status" value="1"/>
</dbReference>
<proteinExistence type="predicted"/>
<keyword evidence="4" id="KW-0812">Transmembrane</keyword>
<keyword evidence="6" id="KW-1185">Reference proteome</keyword>
<dbReference type="OrthoDB" id="409763at2759"/>
<evidence type="ECO:0000256" key="1">
    <source>
        <dbReference type="ARBA" id="ARBA00004275"/>
    </source>
</evidence>
<dbReference type="InterPro" id="IPR051053">
    <property type="entry name" value="ECH/Chromodomain_protein"/>
</dbReference>
<dbReference type="Gene3D" id="3.90.226.10">
    <property type="entry name" value="2-enoyl-CoA Hydratase, Chain A, domain 1"/>
    <property type="match status" value="1"/>
</dbReference>
<evidence type="ECO:0000313" key="6">
    <source>
        <dbReference type="Proteomes" id="UP000614601"/>
    </source>
</evidence>
<dbReference type="Proteomes" id="UP000614601">
    <property type="component" value="Unassembled WGS sequence"/>
</dbReference>
<dbReference type="EMBL" id="CAJFDH010000001">
    <property type="protein sequence ID" value="CAD5205819.1"/>
    <property type="molecule type" value="Genomic_DNA"/>
</dbReference>
<evidence type="ECO:0000256" key="2">
    <source>
        <dbReference type="ARBA" id="ARBA00023140"/>
    </source>
</evidence>
<dbReference type="PANTHER" id="PTHR43684">
    <property type="match status" value="1"/>
</dbReference>
<keyword evidence="2" id="KW-0576">Peroxisome</keyword>
<keyword evidence="3" id="KW-0413">Isomerase</keyword>
<dbReference type="Pfam" id="PF00378">
    <property type="entry name" value="ECH_1"/>
    <property type="match status" value="1"/>
</dbReference>
<dbReference type="GO" id="GO:0005777">
    <property type="term" value="C:peroxisome"/>
    <property type="evidence" value="ECO:0007669"/>
    <property type="project" value="UniProtKB-SubCell"/>
</dbReference>
<reference evidence="5" key="1">
    <citation type="submission" date="2020-09" db="EMBL/GenBank/DDBJ databases">
        <authorList>
            <person name="Kikuchi T."/>
        </authorList>
    </citation>
    <scope>NUCLEOTIDE SEQUENCE</scope>
    <source>
        <strain evidence="5">SH1</strain>
    </source>
</reference>
<dbReference type="InterPro" id="IPR001753">
    <property type="entry name" value="Enoyl-CoA_hydra/iso"/>
</dbReference>
<dbReference type="AlphaFoldDB" id="A0A811JRP8"/>
<comment type="subcellular location">
    <subcellularLocation>
        <location evidence="1">Peroxisome</location>
    </subcellularLocation>
</comment>
<evidence type="ECO:0000256" key="4">
    <source>
        <dbReference type="SAM" id="Phobius"/>
    </source>
</evidence>